<evidence type="ECO:0000259" key="2">
    <source>
        <dbReference type="Pfam" id="PF21028"/>
    </source>
</evidence>
<evidence type="ECO:0000259" key="1">
    <source>
        <dbReference type="Pfam" id="PF06938"/>
    </source>
</evidence>
<dbReference type="Pfam" id="PF06938">
    <property type="entry name" value="DUF1285_N"/>
    <property type="match status" value="1"/>
</dbReference>
<dbReference type="InterPro" id="IPR048341">
    <property type="entry name" value="DUF1285_N"/>
</dbReference>
<dbReference type="AlphaFoldDB" id="A0A371REV2"/>
<dbReference type="InterPro" id="IPR048342">
    <property type="entry name" value="DUF1285_C"/>
</dbReference>
<keyword evidence="4" id="KW-1185">Reference proteome</keyword>
<dbReference type="OrthoDB" id="3078366at2"/>
<name>A0A371REV2_9PROT</name>
<dbReference type="InterPro" id="IPR023361">
    <property type="entry name" value="DUF1285_beta_roll_sf"/>
</dbReference>
<protein>
    <submittedName>
        <fullName evidence="3">DUF1285 domain-containing protein</fullName>
    </submittedName>
</protein>
<dbReference type="InterPro" id="IPR010707">
    <property type="entry name" value="DUF1285"/>
</dbReference>
<evidence type="ECO:0000313" key="3">
    <source>
        <dbReference type="EMBL" id="RFB03972.1"/>
    </source>
</evidence>
<comment type="caution">
    <text evidence="3">The sequence shown here is derived from an EMBL/GenBank/DDBJ whole genome shotgun (WGS) entry which is preliminary data.</text>
</comment>
<dbReference type="Gene3D" id="3.10.540.10">
    <property type="entry name" value="duf1285 like domain"/>
    <property type="match status" value="1"/>
</dbReference>
<feature type="domain" description="DUF1285" evidence="2">
    <location>
        <begin position="86"/>
        <end position="174"/>
    </location>
</feature>
<reference evidence="3 4" key="1">
    <citation type="submission" date="2018-08" db="EMBL/GenBank/DDBJ databases">
        <title>Parvularcula sp. SM1705, isolated from surface water of the South Sea China.</title>
        <authorList>
            <person name="Sun L."/>
        </authorList>
    </citation>
    <scope>NUCLEOTIDE SEQUENCE [LARGE SCALE GENOMIC DNA]</scope>
    <source>
        <strain evidence="3 4">SM1705</strain>
    </source>
</reference>
<dbReference type="Proteomes" id="UP000264589">
    <property type="component" value="Unassembled WGS sequence"/>
</dbReference>
<dbReference type="PIRSF" id="PIRSF029557">
    <property type="entry name" value="UCP029557"/>
    <property type="match status" value="1"/>
</dbReference>
<sequence>MDISRISASLEGVEDAADLPVEKWHPTHCGKMDLVIREDGAWIHEGTPIGRPALVRLLSRVLRKDEDGYVLVTPVEKISIEVEDVPFLVVDIDREGELLRARTNVGDEALIGPDHPLEMRAGDDGDDAPRPYVRIRGDLWARFARPAYYRLINEESWEKDGSLYVSSAGLDYELGAVA</sequence>
<organism evidence="3 4">
    <name type="scientific">Parvularcula marina</name>
    <dbReference type="NCBI Taxonomy" id="2292771"/>
    <lineage>
        <taxon>Bacteria</taxon>
        <taxon>Pseudomonadati</taxon>
        <taxon>Pseudomonadota</taxon>
        <taxon>Alphaproteobacteria</taxon>
        <taxon>Parvularculales</taxon>
        <taxon>Parvularculaceae</taxon>
        <taxon>Parvularcula</taxon>
    </lineage>
</organism>
<dbReference type="InParanoid" id="A0A371REV2"/>
<dbReference type="EMBL" id="QUQO01000001">
    <property type="protein sequence ID" value="RFB03972.1"/>
    <property type="molecule type" value="Genomic_DNA"/>
</dbReference>
<evidence type="ECO:0000313" key="4">
    <source>
        <dbReference type="Proteomes" id="UP000264589"/>
    </source>
</evidence>
<proteinExistence type="predicted"/>
<accession>A0A371REV2</accession>
<dbReference type="Pfam" id="PF21028">
    <property type="entry name" value="DUF1285_C"/>
    <property type="match status" value="1"/>
</dbReference>
<gene>
    <name evidence="3" type="ORF">DX908_00930</name>
</gene>
<dbReference type="RefSeq" id="WP_116390600.1">
    <property type="nucleotide sequence ID" value="NZ_QUQO01000001.1"/>
</dbReference>
<feature type="domain" description="DUF1285" evidence="1">
    <location>
        <begin position="20"/>
        <end position="85"/>
    </location>
</feature>
<dbReference type="Gene3D" id="2.30.270.10">
    <property type="entry name" value="duf1285 protein"/>
    <property type="match status" value="1"/>
</dbReference>